<organism evidence="1 2">
    <name type="scientific">Sphingobium scionense</name>
    <dbReference type="NCBI Taxonomy" id="1404341"/>
    <lineage>
        <taxon>Bacteria</taxon>
        <taxon>Pseudomonadati</taxon>
        <taxon>Pseudomonadota</taxon>
        <taxon>Alphaproteobacteria</taxon>
        <taxon>Sphingomonadales</taxon>
        <taxon>Sphingomonadaceae</taxon>
        <taxon>Sphingobium</taxon>
    </lineage>
</organism>
<comment type="caution">
    <text evidence="1">The sequence shown here is derived from an EMBL/GenBank/DDBJ whole genome shotgun (WGS) entry which is preliminary data.</text>
</comment>
<accession>A0A7W6PXY3</accession>
<gene>
    <name evidence="1" type="ORF">GGQ90_005851</name>
</gene>
<reference evidence="1 2" key="1">
    <citation type="submission" date="2020-08" db="EMBL/GenBank/DDBJ databases">
        <title>Genomic Encyclopedia of Type Strains, Phase IV (KMG-IV): sequencing the most valuable type-strain genomes for metagenomic binning, comparative biology and taxonomic classification.</title>
        <authorList>
            <person name="Goeker M."/>
        </authorList>
    </citation>
    <scope>NUCLEOTIDE SEQUENCE [LARGE SCALE GENOMIC DNA]</scope>
    <source>
        <strain evidence="1 2">DSM 19371</strain>
    </source>
</reference>
<sequence length="143" mass="15979">MIYTHRCPLPLITQMFSRLWAASRPSVSPASRLGMVTSQSSLAWKICAASMPNPQRLSIQAISSRLSEMALRVTRRLTCIAVSPPPATKGMIFYPLLSKAFANERSQKYLFSHEGSTSGVRITAISLSKFHETKLLEKQEKYC</sequence>
<dbReference type="Proteomes" id="UP000590524">
    <property type="component" value="Unassembled WGS sequence"/>
</dbReference>
<evidence type="ECO:0000313" key="1">
    <source>
        <dbReference type="EMBL" id="MBB4152035.1"/>
    </source>
</evidence>
<proteinExistence type="predicted"/>
<evidence type="ECO:0000313" key="2">
    <source>
        <dbReference type="Proteomes" id="UP000590524"/>
    </source>
</evidence>
<dbReference type="AlphaFoldDB" id="A0A7W6PXY3"/>
<name>A0A7W6PXY3_9SPHN</name>
<protein>
    <submittedName>
        <fullName evidence="1">Uncharacterized protein</fullName>
    </submittedName>
</protein>
<dbReference type="EMBL" id="JACIEU010000068">
    <property type="protein sequence ID" value="MBB4152035.1"/>
    <property type="molecule type" value="Genomic_DNA"/>
</dbReference>
<keyword evidence="2" id="KW-1185">Reference proteome</keyword>